<gene>
    <name evidence="1" type="ORF">WA1_50690</name>
</gene>
<dbReference type="RefSeq" id="WP_066613563.1">
    <property type="nucleotide sequence ID" value="NZ_KQ976356.1"/>
</dbReference>
<dbReference type="OrthoDB" id="512158at2"/>
<dbReference type="AlphaFoldDB" id="A0A139WQG8"/>
<reference evidence="1 2" key="1">
    <citation type="journal article" date="2013" name="Genome Biol. Evol.">
        <title>Genomes of Stigonematalean cyanobacteria (subsection V) and the evolution of oxygenic photosynthesis from prokaryotes to plastids.</title>
        <authorList>
            <person name="Dagan T."/>
            <person name="Roettger M."/>
            <person name="Stucken K."/>
            <person name="Landan G."/>
            <person name="Koch R."/>
            <person name="Major P."/>
            <person name="Gould S.B."/>
            <person name="Goremykin V.V."/>
            <person name="Rippka R."/>
            <person name="Tandeau de Marsac N."/>
            <person name="Gugger M."/>
            <person name="Lockhart P.J."/>
            <person name="Allen J.F."/>
            <person name="Brune I."/>
            <person name="Maus I."/>
            <person name="Puhler A."/>
            <person name="Martin W.F."/>
        </authorList>
    </citation>
    <scope>NUCLEOTIDE SEQUENCE [LARGE SCALE GENOMIC DNA]</scope>
    <source>
        <strain evidence="1 2">PCC 7110</strain>
    </source>
</reference>
<accession>A0A139WQG8</accession>
<organism evidence="1 2">
    <name type="scientific">Scytonema hofmannii PCC 7110</name>
    <dbReference type="NCBI Taxonomy" id="128403"/>
    <lineage>
        <taxon>Bacteria</taxon>
        <taxon>Bacillati</taxon>
        <taxon>Cyanobacteriota</taxon>
        <taxon>Cyanophyceae</taxon>
        <taxon>Nostocales</taxon>
        <taxon>Scytonemataceae</taxon>
        <taxon>Scytonema</taxon>
    </lineage>
</organism>
<proteinExistence type="predicted"/>
<evidence type="ECO:0000313" key="1">
    <source>
        <dbReference type="EMBL" id="KYC34681.1"/>
    </source>
</evidence>
<sequence>MKNQSSYRKPKLNKKQRAWVNKFIASRPNSRLTNIIEGLSGDRIVIIEWWSRTNAVILDSHTLIEGSLSYRIEVKLRRCGVPRHTAVFEYKIKQPEKKSVPYHLWGQLSLYIPQCYAVRTPTNPIVVKLKREIKTKKLKKFVQHTLPLEGISAELHQINIRHGGIPKSKQELLAETTSYLDVNTNKEVVLPSAIVQILQEKQASLDEWESAISLYQVGSPSCVLHLTGRQKS</sequence>
<dbReference type="Proteomes" id="UP000076925">
    <property type="component" value="Unassembled WGS sequence"/>
</dbReference>
<evidence type="ECO:0000313" key="2">
    <source>
        <dbReference type="Proteomes" id="UP000076925"/>
    </source>
</evidence>
<name>A0A139WQG8_9CYAN</name>
<dbReference type="EMBL" id="ANNX02000077">
    <property type="protein sequence ID" value="KYC34681.1"/>
    <property type="molecule type" value="Genomic_DNA"/>
</dbReference>
<comment type="caution">
    <text evidence="1">The sequence shown here is derived from an EMBL/GenBank/DDBJ whole genome shotgun (WGS) entry which is preliminary data.</text>
</comment>
<protein>
    <submittedName>
        <fullName evidence="1">Uncharacterized protein</fullName>
    </submittedName>
</protein>
<keyword evidence="2" id="KW-1185">Reference proteome</keyword>